<dbReference type="OrthoDB" id="7054557at2"/>
<dbReference type="RefSeq" id="WP_008294663.1">
    <property type="nucleotide sequence ID" value="NZ_CM002299.1"/>
</dbReference>
<dbReference type="InterPro" id="IPR004045">
    <property type="entry name" value="Glutathione_S-Trfase_N"/>
</dbReference>
<dbReference type="Gene3D" id="3.40.30.10">
    <property type="entry name" value="Glutaredoxin"/>
    <property type="match status" value="1"/>
</dbReference>
<reference evidence="2 3" key="2">
    <citation type="journal article" date="2009" name="PLoS ONE">
        <title>The photosynthetic apparatus and its regulation in the aerobic gammaproteobacterium Congregibacter litoralis gen. nov., sp. nov.</title>
        <authorList>
            <person name="Spring S."/>
            <person name="Lunsdorf H."/>
            <person name="Fuchs B.M."/>
            <person name="Tindall B.J."/>
        </authorList>
    </citation>
    <scope>NUCLEOTIDE SEQUENCE [LARGE SCALE GENOMIC DNA]</scope>
    <source>
        <strain evidence="2">KT71</strain>
    </source>
</reference>
<dbReference type="EMBL" id="AAOA02000003">
    <property type="protein sequence ID" value="EAQ96847.1"/>
    <property type="molecule type" value="Genomic_DNA"/>
</dbReference>
<dbReference type="eggNOG" id="COG0625">
    <property type="taxonomic scope" value="Bacteria"/>
</dbReference>
<dbReference type="Gene3D" id="1.20.1050.10">
    <property type="match status" value="1"/>
</dbReference>
<dbReference type="GO" id="GO:0016740">
    <property type="term" value="F:transferase activity"/>
    <property type="evidence" value="ECO:0007669"/>
    <property type="project" value="UniProtKB-KW"/>
</dbReference>
<dbReference type="AlphaFoldDB" id="A4AAX5"/>
<dbReference type="SUPFAM" id="SSF47616">
    <property type="entry name" value="GST C-terminal domain-like"/>
    <property type="match status" value="1"/>
</dbReference>
<evidence type="ECO:0000313" key="3">
    <source>
        <dbReference type="Proteomes" id="UP000019205"/>
    </source>
</evidence>
<evidence type="ECO:0000313" key="2">
    <source>
        <dbReference type="EMBL" id="EAQ96847.1"/>
    </source>
</evidence>
<gene>
    <name evidence="2" type="ORF">KT71_11119</name>
</gene>
<dbReference type="HOGENOM" id="CLU_045103_1_0_6"/>
<accession>A4AAX5</accession>
<comment type="caution">
    <text evidence="2">The sequence shown here is derived from an EMBL/GenBank/DDBJ whole genome shotgun (WGS) entry which is preliminary data.</text>
</comment>
<keyword evidence="3" id="KW-1185">Reference proteome</keyword>
<dbReference type="STRING" id="314285.KT71_11119"/>
<dbReference type="CDD" id="cd00299">
    <property type="entry name" value="GST_C_family"/>
    <property type="match status" value="1"/>
</dbReference>
<organism evidence="2 3">
    <name type="scientific">Congregibacter litoralis KT71</name>
    <dbReference type="NCBI Taxonomy" id="314285"/>
    <lineage>
        <taxon>Bacteria</taxon>
        <taxon>Pseudomonadati</taxon>
        <taxon>Pseudomonadota</taxon>
        <taxon>Gammaproteobacteria</taxon>
        <taxon>Cellvibrionales</taxon>
        <taxon>Halieaceae</taxon>
        <taxon>Congregibacter</taxon>
    </lineage>
</organism>
<reference evidence="2 3" key="1">
    <citation type="journal article" date="2007" name="Proc. Natl. Acad. Sci. U.S.A.">
        <title>Characterization of a marine gammaproteobacterium capable of aerobic anoxygenic photosynthesis.</title>
        <authorList>
            <person name="Fuchs B.M."/>
            <person name="Spring S."/>
            <person name="Teeling H."/>
            <person name="Quast C."/>
            <person name="Wulf J."/>
            <person name="Schattenhofer M."/>
            <person name="Yan S."/>
            <person name="Ferriera S."/>
            <person name="Johnson J."/>
            <person name="Glockner F.O."/>
            <person name="Amann R."/>
        </authorList>
    </citation>
    <scope>NUCLEOTIDE SEQUENCE [LARGE SCALE GENOMIC DNA]</scope>
    <source>
        <strain evidence="2">KT71</strain>
    </source>
</reference>
<proteinExistence type="predicted"/>
<dbReference type="Proteomes" id="UP000019205">
    <property type="component" value="Chromosome"/>
</dbReference>
<name>A4AAX5_9GAMM</name>
<evidence type="ECO:0000259" key="1">
    <source>
        <dbReference type="Pfam" id="PF13417"/>
    </source>
</evidence>
<protein>
    <submittedName>
        <fullName evidence="2">Glutathione S-transferase</fullName>
    </submittedName>
</protein>
<feature type="domain" description="GST N-terminal" evidence="1">
    <location>
        <begin position="6"/>
        <end position="78"/>
    </location>
</feature>
<dbReference type="Pfam" id="PF13417">
    <property type="entry name" value="GST_N_3"/>
    <property type="match status" value="1"/>
</dbReference>
<dbReference type="SUPFAM" id="SSF52833">
    <property type="entry name" value="Thioredoxin-like"/>
    <property type="match status" value="1"/>
</dbReference>
<sequence length="370" mass="41155">MTHHSLYGSPFSLYTGRARSYLIKAGLTYRETTPTSEHYAKVVLPAAGNRQGIPTLETADGEVIRDGAAIIDHFEALSGHGFSPSRIKQNLISRLFDVIGAEGLLRPAMHYRWNFDDQNLEFLRFHFQTMMPKGMKDKTDKAMQAMRRAAQGFGVVPDTFAVVESLYEQLLDTLDAHFAAVPYLLGNRPCIGDFGMIAPLYAHLGRDPKPLSMMQTRAPHLFRWVERMNRPEPDIGEFENQADGYLPDDEIPETLIAVMRHLATDFVPETLAAAATINHWLSTQDDLASGATAERGVGFCQFEIAGVTISALAQPYRFYLLARVQAIYESVTAVEQATLSSLLEEAGMGELLSARLTREIARTGNLEVWS</sequence>
<dbReference type="InterPro" id="IPR036282">
    <property type="entry name" value="Glutathione-S-Trfase_C_sf"/>
</dbReference>
<dbReference type="InterPro" id="IPR036249">
    <property type="entry name" value="Thioredoxin-like_sf"/>
</dbReference>
<keyword evidence="2" id="KW-0808">Transferase</keyword>